<keyword evidence="8" id="KW-0378">Hydrolase</keyword>
<keyword evidence="6" id="KW-0472">Membrane</keyword>
<dbReference type="HOGENOM" id="CLU_960035_0_0_1"/>
<dbReference type="EMBL" id="GL698470">
    <property type="protein sequence ID" value="EFY93700.1"/>
    <property type="molecule type" value="Genomic_DNA"/>
</dbReference>
<keyword evidence="9" id="KW-1185">Reference proteome</keyword>
<feature type="region of interest" description="Disordered" evidence="7">
    <location>
        <begin position="1"/>
        <end position="47"/>
    </location>
</feature>
<evidence type="ECO:0000313" key="8">
    <source>
        <dbReference type="EMBL" id="EFY93700.1"/>
    </source>
</evidence>
<evidence type="ECO:0000256" key="4">
    <source>
        <dbReference type="ARBA" id="ARBA00022824"/>
    </source>
</evidence>
<dbReference type="InterPro" id="IPR029058">
    <property type="entry name" value="AB_hydrolase_fold"/>
</dbReference>
<feature type="compositionally biased region" description="Polar residues" evidence="7">
    <location>
        <begin position="18"/>
        <end position="47"/>
    </location>
</feature>
<dbReference type="GO" id="GO:0016020">
    <property type="term" value="C:membrane"/>
    <property type="evidence" value="ECO:0007669"/>
    <property type="project" value="UniProtKB-SubCell"/>
</dbReference>
<dbReference type="GO" id="GO:0016787">
    <property type="term" value="F:hydrolase activity"/>
    <property type="evidence" value="ECO:0007669"/>
    <property type="project" value="UniProtKB-KW"/>
</dbReference>
<dbReference type="AlphaFoldDB" id="E9DR22"/>
<dbReference type="GO" id="GO:0005739">
    <property type="term" value="C:mitochondrion"/>
    <property type="evidence" value="ECO:0007669"/>
    <property type="project" value="UniProtKB-SubCell"/>
</dbReference>
<keyword evidence="4" id="KW-0256">Endoplasmic reticulum</keyword>
<accession>E9DR22</accession>
<protein>
    <submittedName>
        <fullName evidence="8">p-loop containing Nucleoside Triphosphate Hydrolase</fullName>
    </submittedName>
</protein>
<dbReference type="eggNOG" id="KOG2029">
    <property type="taxonomic scope" value="Eukaryota"/>
</dbReference>
<evidence type="ECO:0000256" key="6">
    <source>
        <dbReference type="ARBA" id="ARBA00023136"/>
    </source>
</evidence>
<dbReference type="Gene3D" id="3.40.50.1820">
    <property type="entry name" value="alpha/beta hydrolase"/>
    <property type="match status" value="1"/>
</dbReference>
<keyword evidence="5" id="KW-0496">Mitochondrion</keyword>
<evidence type="ECO:0000256" key="1">
    <source>
        <dbReference type="ARBA" id="ARBA00004173"/>
    </source>
</evidence>
<dbReference type="GO" id="GO:0005783">
    <property type="term" value="C:endoplasmic reticulum"/>
    <property type="evidence" value="ECO:0007669"/>
    <property type="project" value="UniProtKB-SubCell"/>
</dbReference>
<evidence type="ECO:0000256" key="7">
    <source>
        <dbReference type="SAM" id="MobiDB-lite"/>
    </source>
</evidence>
<dbReference type="InParanoid" id="E9DR22"/>
<dbReference type="PANTHER" id="PTHR48182">
    <property type="entry name" value="PROTEIN SERAC1"/>
    <property type="match status" value="1"/>
</dbReference>
<evidence type="ECO:0000256" key="5">
    <source>
        <dbReference type="ARBA" id="ARBA00023128"/>
    </source>
</evidence>
<dbReference type="PANTHER" id="PTHR48182:SF2">
    <property type="entry name" value="PROTEIN SERAC1"/>
    <property type="match status" value="1"/>
</dbReference>
<dbReference type="InterPro" id="IPR052374">
    <property type="entry name" value="SERAC1"/>
</dbReference>
<evidence type="ECO:0000256" key="3">
    <source>
        <dbReference type="ARBA" id="ARBA00004370"/>
    </source>
</evidence>
<evidence type="ECO:0000313" key="9">
    <source>
        <dbReference type="Proteomes" id="UP000002499"/>
    </source>
</evidence>
<dbReference type="Proteomes" id="UP000002499">
    <property type="component" value="Unassembled WGS sequence"/>
</dbReference>
<dbReference type="OrthoDB" id="1658288at2759"/>
<dbReference type="SUPFAM" id="SSF53474">
    <property type="entry name" value="alpha/beta-Hydrolases"/>
    <property type="match status" value="1"/>
</dbReference>
<reference evidence="8 9" key="1">
    <citation type="journal article" date="2011" name="PLoS Genet.">
        <title>Genome sequencing and comparative transcriptomics of the model entomopathogenic fungi Metarhizium anisopliae and M. acridum.</title>
        <authorList>
            <person name="Gao Q."/>
            <person name="Jin K."/>
            <person name="Ying S.H."/>
            <person name="Zhang Y."/>
            <person name="Xiao G."/>
            <person name="Shang Y."/>
            <person name="Duan Z."/>
            <person name="Hu X."/>
            <person name="Xie X.Q."/>
            <person name="Zhou G."/>
            <person name="Peng G."/>
            <person name="Luo Z."/>
            <person name="Huang W."/>
            <person name="Wang B."/>
            <person name="Fang W."/>
            <person name="Wang S."/>
            <person name="Zhong Y."/>
            <person name="Ma L.J."/>
            <person name="St Leger R.J."/>
            <person name="Zhao G.P."/>
            <person name="Pei Y."/>
            <person name="Feng M.G."/>
            <person name="Xia Y."/>
            <person name="Wang C."/>
        </authorList>
    </citation>
    <scope>NUCLEOTIDE SEQUENCE [LARGE SCALE GENOMIC DNA]</scope>
    <source>
        <strain evidence="8 9">CQMa 102</strain>
    </source>
</reference>
<sequence length="290" mass="32551">MDRPKVSPAPADKVKTAATPQSLVNNSPNHHSNLTASNLDDQKQPQQRAQVLSLSTVSRDIRRILGRIGRDQLEAAPGWPPKSTIHDFPTWFIYSGKRKYPEAGLSEEVQVDQADCKGEERGQDKDVFWPRDLLKNDFPKARIMTFGYNTNISRGYHAAHQGNIFSHARDLLYDLEAKRRKAADRDLVFIAHSLGAILVKEVLRRSETDPDAKVKKIFTSATGVFFFGTPHRGSKDWASSGEALRALRVISWAWTRIIRSFMRCCPVVLNLNCAGSRSRHNGYNAGIVLS</sequence>
<organism evidence="9">
    <name type="scientific">Metarhizium acridum (strain CQMa 102)</name>
    <dbReference type="NCBI Taxonomy" id="655827"/>
    <lineage>
        <taxon>Eukaryota</taxon>
        <taxon>Fungi</taxon>
        <taxon>Dikarya</taxon>
        <taxon>Ascomycota</taxon>
        <taxon>Pezizomycotina</taxon>
        <taxon>Sordariomycetes</taxon>
        <taxon>Hypocreomycetidae</taxon>
        <taxon>Hypocreales</taxon>
        <taxon>Clavicipitaceae</taxon>
        <taxon>Metarhizium</taxon>
    </lineage>
</organism>
<evidence type="ECO:0000256" key="2">
    <source>
        <dbReference type="ARBA" id="ARBA00004240"/>
    </source>
</evidence>
<gene>
    <name evidence="8" type="ORF">MAC_00191</name>
</gene>
<proteinExistence type="predicted"/>
<name>E9DR22_METAQ</name>
<comment type="subcellular location">
    <subcellularLocation>
        <location evidence="2">Endoplasmic reticulum</location>
    </subcellularLocation>
    <subcellularLocation>
        <location evidence="3">Membrane</location>
    </subcellularLocation>
    <subcellularLocation>
        <location evidence="1">Mitochondrion</location>
    </subcellularLocation>
</comment>